<reference evidence="3" key="1">
    <citation type="submission" date="2014-04" db="EMBL/GenBank/DDBJ databases">
        <title>Evolutionary Origins and Diversification of the Mycorrhizal Mutualists.</title>
        <authorList>
            <consortium name="DOE Joint Genome Institute"/>
            <consortium name="Mycorrhizal Genomics Consortium"/>
            <person name="Kohler A."/>
            <person name="Kuo A."/>
            <person name="Nagy L.G."/>
            <person name="Floudas D."/>
            <person name="Copeland A."/>
            <person name="Barry K.W."/>
            <person name="Cichocki N."/>
            <person name="Veneault-Fourrey C."/>
            <person name="LaButti K."/>
            <person name="Lindquist E.A."/>
            <person name="Lipzen A."/>
            <person name="Lundell T."/>
            <person name="Morin E."/>
            <person name="Murat C."/>
            <person name="Riley R."/>
            <person name="Ohm R."/>
            <person name="Sun H."/>
            <person name="Tunlid A."/>
            <person name="Henrissat B."/>
            <person name="Grigoriev I.V."/>
            <person name="Hibbett D.S."/>
            <person name="Martin F."/>
        </authorList>
    </citation>
    <scope>NUCLEOTIDE SEQUENCE [LARGE SCALE GENOMIC DNA]</scope>
    <source>
        <strain evidence="3">FD-334 SS-4</strain>
    </source>
</reference>
<name>A0A0D2NBD7_HYPSF</name>
<proteinExistence type="predicted"/>
<feature type="region of interest" description="Disordered" evidence="1">
    <location>
        <begin position="1"/>
        <end position="37"/>
    </location>
</feature>
<evidence type="ECO:0000313" key="2">
    <source>
        <dbReference type="EMBL" id="KJA16469.1"/>
    </source>
</evidence>
<gene>
    <name evidence="2" type="ORF">HYPSUDRAFT_207063</name>
</gene>
<keyword evidence="3" id="KW-1185">Reference proteome</keyword>
<evidence type="ECO:0000313" key="3">
    <source>
        <dbReference type="Proteomes" id="UP000054270"/>
    </source>
</evidence>
<accession>A0A0D2NBD7</accession>
<sequence>MHSAGTSPAVPPPGCIDAHAPESSQGERRGSKRALRRDAASYRTCRLSLTKYLRHRLCARMYHLRRRSADRQPLAMAPHSRRTALTPPTTLDVQLPAVSGGLTTQTTSKVRLAFVLNDAPSLHRNDAAVHDGQGTVLRAAPPPASQHHTHNRCLMRRSAAARSAKPVYRHTATMSTTRRRQNAHLCVAHDTHSATSRLPPPLAVNALQQPIHRRAPAVGLCIRQRRRRAIVDTPAGDRARRAARELGRYSSPGVPPPTQMRTSATDAPVHRVHDAQLCADVVGSSRAGNQACVEGVRCISEVSAPSVSSYDVYSPVPLSS</sequence>
<organism evidence="2 3">
    <name type="scientific">Hypholoma sublateritium (strain FD-334 SS-4)</name>
    <dbReference type="NCBI Taxonomy" id="945553"/>
    <lineage>
        <taxon>Eukaryota</taxon>
        <taxon>Fungi</taxon>
        <taxon>Dikarya</taxon>
        <taxon>Basidiomycota</taxon>
        <taxon>Agaricomycotina</taxon>
        <taxon>Agaricomycetes</taxon>
        <taxon>Agaricomycetidae</taxon>
        <taxon>Agaricales</taxon>
        <taxon>Agaricineae</taxon>
        <taxon>Strophariaceae</taxon>
        <taxon>Hypholoma</taxon>
    </lineage>
</organism>
<dbReference type="EMBL" id="KN817621">
    <property type="protein sequence ID" value="KJA16469.1"/>
    <property type="molecule type" value="Genomic_DNA"/>
</dbReference>
<dbReference type="AlphaFoldDB" id="A0A0D2NBD7"/>
<dbReference type="Proteomes" id="UP000054270">
    <property type="component" value="Unassembled WGS sequence"/>
</dbReference>
<protein>
    <submittedName>
        <fullName evidence="2">Uncharacterized protein</fullName>
    </submittedName>
</protein>
<evidence type="ECO:0000256" key="1">
    <source>
        <dbReference type="SAM" id="MobiDB-lite"/>
    </source>
</evidence>